<evidence type="ECO:0000313" key="2">
    <source>
        <dbReference type="Proteomes" id="UP001305414"/>
    </source>
</evidence>
<protein>
    <submittedName>
        <fullName evidence="1">Uncharacterized protein</fullName>
    </submittedName>
</protein>
<proteinExistence type="predicted"/>
<dbReference type="AlphaFoldDB" id="A0AAN7UJF7"/>
<evidence type="ECO:0000313" key="1">
    <source>
        <dbReference type="EMBL" id="KAK5626186.1"/>
    </source>
</evidence>
<keyword evidence="2" id="KW-1185">Reference proteome</keyword>
<gene>
    <name evidence="1" type="ORF">RRF57_001901</name>
</gene>
<reference evidence="1 2" key="1">
    <citation type="submission" date="2023-10" db="EMBL/GenBank/DDBJ databases">
        <title>Draft genome sequence of Xylaria bambusicola isolate GMP-LS, the root and basal stem rot pathogen of sugarcane in Indonesia.</title>
        <authorList>
            <person name="Selvaraj P."/>
            <person name="Muralishankar V."/>
            <person name="Muruganantham S."/>
            <person name="Sp S."/>
            <person name="Haryani S."/>
            <person name="Lau K.J.X."/>
            <person name="Naqvi N.I."/>
        </authorList>
    </citation>
    <scope>NUCLEOTIDE SEQUENCE [LARGE SCALE GENOMIC DNA]</scope>
    <source>
        <strain evidence="1">GMP-LS</strain>
    </source>
</reference>
<organism evidence="1 2">
    <name type="scientific">Xylaria bambusicola</name>
    <dbReference type="NCBI Taxonomy" id="326684"/>
    <lineage>
        <taxon>Eukaryota</taxon>
        <taxon>Fungi</taxon>
        <taxon>Dikarya</taxon>
        <taxon>Ascomycota</taxon>
        <taxon>Pezizomycotina</taxon>
        <taxon>Sordariomycetes</taxon>
        <taxon>Xylariomycetidae</taxon>
        <taxon>Xylariales</taxon>
        <taxon>Xylariaceae</taxon>
        <taxon>Xylaria</taxon>
    </lineage>
</organism>
<name>A0AAN7UJF7_9PEZI</name>
<dbReference type="EMBL" id="JAWHQM010000003">
    <property type="protein sequence ID" value="KAK5626186.1"/>
    <property type="molecule type" value="Genomic_DNA"/>
</dbReference>
<comment type="caution">
    <text evidence="1">The sequence shown here is derived from an EMBL/GenBank/DDBJ whole genome shotgun (WGS) entry which is preliminary data.</text>
</comment>
<dbReference type="Proteomes" id="UP001305414">
    <property type="component" value="Unassembled WGS sequence"/>
</dbReference>
<sequence length="70" mass="7875">MTYGKLSCASRLVREFYGLTGDDEGHTWNHIARIHSILVLDEAETVHKLDLGYFTSAVSSEMRFDILLGS</sequence>
<accession>A0AAN7UJF7</accession>